<dbReference type="Proteomes" id="UP000217065">
    <property type="component" value="Unassembled WGS sequence"/>
</dbReference>
<accession>A0A264W741</accession>
<dbReference type="FunFam" id="3.40.1390.30:FF:000001">
    <property type="entry name" value="GTP cyclohydrolase 1 type 2"/>
    <property type="match status" value="1"/>
</dbReference>
<proteinExistence type="inferred from homology"/>
<dbReference type="OrthoDB" id="9792792at2"/>
<evidence type="ECO:0000256" key="3">
    <source>
        <dbReference type="ARBA" id="ARBA00022723"/>
    </source>
</evidence>
<keyword evidence="7" id="KW-1185">Reference proteome</keyword>
<evidence type="ECO:0000313" key="6">
    <source>
        <dbReference type="EMBL" id="OZS78847.1"/>
    </source>
</evidence>
<comment type="similarity">
    <text evidence="1 4">Belongs to the GTP cyclohydrolase I type 2/NIF3 family.</text>
</comment>
<dbReference type="PIRSF" id="PIRSF037489">
    <property type="entry name" value="UCP037489_NIF3_YqfO"/>
    <property type="match status" value="1"/>
</dbReference>
<evidence type="ECO:0000256" key="1">
    <source>
        <dbReference type="ARBA" id="ARBA00006964"/>
    </source>
</evidence>
<sequence length="368" mass="40511">MNGHRVIELFEQWAKPALAMDGDPIGLHIGALNKSISRVLVTLDVTKEVVQEAIDEQCELILAHHPPIYRKLSAIDTSTPQGRLIEKCIKQDIAVYAAHTNLDIAQGGVNDMLSDKLQLNDVKVLTQTYSEPMMKLAVFTPESHADTMREALATAGAGELGDYEQCSYSLKGTGRFRPTSEADPYIGEAGKLEVVDEEKIEVVFPKSSTSRIVKAMLKVHPYEEVAYDLYAMDLQANEHGLGRIGKVEPMTLKEFSQHVKSQLNVPFVRVTGDLDAPVKKVAVIGGDGNKYIRDAKRAGADVLVTGDMYFHTAQDAETMGLMIVDPGHHVESVMKEGTVQYMTNLMQGEKNAPQFIASKLSTEPFKLI</sequence>
<dbReference type="InterPro" id="IPR036069">
    <property type="entry name" value="DUF34/NIF3_sf"/>
</dbReference>
<dbReference type="FunFam" id="3.30.70.120:FF:000006">
    <property type="entry name" value="GTP cyclohydrolase 1 type 2 homolog"/>
    <property type="match status" value="1"/>
</dbReference>
<dbReference type="GO" id="GO:0005737">
    <property type="term" value="C:cytoplasm"/>
    <property type="evidence" value="ECO:0007669"/>
    <property type="project" value="TreeGrafter"/>
</dbReference>
<keyword evidence="3 4" id="KW-0479">Metal-binding</keyword>
<dbReference type="EMBL" id="NOKQ01000187">
    <property type="protein sequence ID" value="OZS78847.1"/>
    <property type="molecule type" value="Genomic_DNA"/>
</dbReference>
<feature type="binding site" evidence="5">
    <location>
        <position position="103"/>
    </location>
    <ligand>
        <name>a divalent metal cation</name>
        <dbReference type="ChEBI" id="CHEBI:60240"/>
        <label>1</label>
    </ligand>
</feature>
<dbReference type="Pfam" id="PF01784">
    <property type="entry name" value="DUF34_NIF3"/>
    <property type="match status" value="1"/>
</dbReference>
<protein>
    <recommendedName>
        <fullName evidence="2 4">GTP cyclohydrolase 1 type 2 homolog</fullName>
    </recommendedName>
</protein>
<dbReference type="Gene3D" id="3.30.70.120">
    <property type="match status" value="1"/>
</dbReference>
<gene>
    <name evidence="6" type="ORF">CF394_04735</name>
</gene>
<feature type="binding site" evidence="5">
    <location>
        <position position="64"/>
    </location>
    <ligand>
        <name>a divalent metal cation</name>
        <dbReference type="ChEBI" id="CHEBI:60240"/>
        <label>2</label>
    </ligand>
</feature>
<dbReference type="InterPro" id="IPR017221">
    <property type="entry name" value="DUF34/NIF3_bac"/>
</dbReference>
<evidence type="ECO:0000313" key="7">
    <source>
        <dbReference type="Proteomes" id="UP000217065"/>
    </source>
</evidence>
<dbReference type="SUPFAM" id="SSF102705">
    <property type="entry name" value="NIF3 (NGG1p interacting factor 3)-like"/>
    <property type="match status" value="1"/>
</dbReference>
<dbReference type="RefSeq" id="WP_094942080.1">
    <property type="nucleotide sequence ID" value="NZ_NOKQ01000187.1"/>
</dbReference>
<organism evidence="6 7">
    <name type="scientific">Tetzosporium hominis</name>
    <dbReference type="NCBI Taxonomy" id="2020506"/>
    <lineage>
        <taxon>Bacteria</taxon>
        <taxon>Bacillati</taxon>
        <taxon>Bacillota</taxon>
        <taxon>Bacilli</taxon>
        <taxon>Bacillales</taxon>
        <taxon>Caryophanaceae</taxon>
        <taxon>Tetzosporium</taxon>
    </lineage>
</organism>
<dbReference type="NCBIfam" id="TIGR00486">
    <property type="entry name" value="YbgI_SA1388"/>
    <property type="match status" value="1"/>
</dbReference>
<comment type="caution">
    <text evidence="6">The sequence shown here is derived from an EMBL/GenBank/DDBJ whole genome shotgun (WGS) entry which is preliminary data.</text>
</comment>
<dbReference type="GO" id="GO:0046872">
    <property type="term" value="F:metal ion binding"/>
    <property type="evidence" value="ECO:0007669"/>
    <property type="project" value="UniProtKB-UniRule"/>
</dbReference>
<dbReference type="Gene3D" id="3.40.1390.30">
    <property type="entry name" value="NIF3 (NGG1p interacting factor 3)-like"/>
    <property type="match status" value="1"/>
</dbReference>
<evidence type="ECO:0000256" key="5">
    <source>
        <dbReference type="PIRSR" id="PIRSR602678-1"/>
    </source>
</evidence>
<reference evidence="6 7" key="1">
    <citation type="submission" date="2017-07" db="EMBL/GenBank/DDBJ databases">
        <title>Tetzosporium hominis gen.nov. sp.nov.</title>
        <authorList>
            <person name="Tetz G."/>
            <person name="Tetz V."/>
        </authorList>
    </citation>
    <scope>NUCLEOTIDE SEQUENCE [LARGE SCALE GENOMIC DNA]</scope>
    <source>
        <strain evidence="6 7">VT-49</strain>
    </source>
</reference>
<evidence type="ECO:0000256" key="2">
    <source>
        <dbReference type="ARBA" id="ARBA00022112"/>
    </source>
</evidence>
<dbReference type="AlphaFoldDB" id="A0A264W741"/>
<name>A0A264W741_9BACL</name>
<dbReference type="InterPro" id="IPR002678">
    <property type="entry name" value="DUF34/NIF3"/>
</dbReference>
<feature type="binding site" evidence="5">
    <location>
        <position position="331"/>
    </location>
    <ligand>
        <name>a divalent metal cation</name>
        <dbReference type="ChEBI" id="CHEBI:60240"/>
        <label>1</label>
    </ligand>
</feature>
<evidence type="ECO:0000256" key="4">
    <source>
        <dbReference type="PIRNR" id="PIRNR037489"/>
    </source>
</evidence>
<feature type="binding site" evidence="5">
    <location>
        <position position="65"/>
    </location>
    <ligand>
        <name>a divalent metal cation</name>
        <dbReference type="ChEBI" id="CHEBI:60240"/>
        <label>1</label>
    </ligand>
</feature>
<dbReference type="PANTHER" id="PTHR13799">
    <property type="entry name" value="NGG1 INTERACTING FACTOR 3"/>
    <property type="match status" value="1"/>
</dbReference>
<dbReference type="InterPro" id="IPR015867">
    <property type="entry name" value="N-reg_PII/ATP_PRibTrfase_C"/>
</dbReference>
<feature type="binding site" evidence="5">
    <location>
        <position position="328"/>
    </location>
    <ligand>
        <name>a divalent metal cation</name>
        <dbReference type="ChEBI" id="CHEBI:60240"/>
        <label>1</label>
    </ligand>
</feature>
<dbReference type="PANTHER" id="PTHR13799:SF14">
    <property type="entry name" value="GTP CYCLOHYDROLASE 1 TYPE 2 HOMOLOG"/>
    <property type="match status" value="1"/>
</dbReference>